<dbReference type="Gene3D" id="4.10.520.10">
    <property type="entry name" value="IHF-like DNA-binding proteins"/>
    <property type="match status" value="1"/>
</dbReference>
<dbReference type="AlphaFoldDB" id="A0A2Z4Y8K9"/>
<dbReference type="SUPFAM" id="SSF47729">
    <property type="entry name" value="IHF-like DNA-binding proteins"/>
    <property type="match status" value="1"/>
</dbReference>
<organism evidence="2 3">
    <name type="scientific">Sumerlaea chitinivorans</name>
    <dbReference type="NCBI Taxonomy" id="2250252"/>
    <lineage>
        <taxon>Bacteria</taxon>
        <taxon>Candidatus Sumerlaeota</taxon>
        <taxon>Candidatus Sumerlaeia</taxon>
        <taxon>Candidatus Sumerlaeales</taxon>
        <taxon>Candidatus Sumerlaeaceae</taxon>
        <taxon>Candidatus Sumerlaea</taxon>
    </lineage>
</organism>
<dbReference type="CDD" id="cd13836">
    <property type="entry name" value="IHF_B"/>
    <property type="match status" value="1"/>
</dbReference>
<dbReference type="PANTHER" id="PTHR33175">
    <property type="entry name" value="DNA-BINDING PROTEIN HU"/>
    <property type="match status" value="1"/>
</dbReference>
<dbReference type="GO" id="GO:0005829">
    <property type="term" value="C:cytosol"/>
    <property type="evidence" value="ECO:0007669"/>
    <property type="project" value="TreeGrafter"/>
</dbReference>
<dbReference type="EMBL" id="CP030759">
    <property type="protein sequence ID" value="AXA37366.1"/>
    <property type="molecule type" value="Genomic_DNA"/>
</dbReference>
<dbReference type="SMART" id="SM00411">
    <property type="entry name" value="BHL"/>
    <property type="match status" value="1"/>
</dbReference>
<dbReference type="Pfam" id="PF00216">
    <property type="entry name" value="Bac_DNA_binding"/>
    <property type="match status" value="1"/>
</dbReference>
<name>A0A2Z4Y8K9_SUMC1</name>
<reference evidence="2 3" key="1">
    <citation type="submission" date="2018-05" db="EMBL/GenBank/DDBJ databases">
        <title>A metagenomic window into the 2 km-deep terrestrial subsurface aquifer revealed taxonomically and functionally diverse microbial community comprising novel uncultured bacterial lineages.</title>
        <authorList>
            <person name="Kadnikov V.V."/>
            <person name="Mardanov A.V."/>
            <person name="Beletsky A.V."/>
            <person name="Banks D."/>
            <person name="Pimenov N.V."/>
            <person name="Frank Y.A."/>
            <person name="Karnachuk O.V."/>
            <person name="Ravin N.V."/>
        </authorList>
    </citation>
    <scope>NUCLEOTIDE SEQUENCE [LARGE SCALE GENOMIC DNA]</scope>
    <source>
        <strain evidence="2">BY</strain>
    </source>
</reference>
<dbReference type="GO" id="GO:0030527">
    <property type="term" value="F:structural constituent of chromatin"/>
    <property type="evidence" value="ECO:0007669"/>
    <property type="project" value="InterPro"/>
</dbReference>
<dbReference type="Proteomes" id="UP000262583">
    <property type="component" value="Chromosome"/>
</dbReference>
<dbReference type="InterPro" id="IPR000119">
    <property type="entry name" value="Hist_DNA-bd"/>
</dbReference>
<dbReference type="PRINTS" id="PR01727">
    <property type="entry name" value="DNABINDINGHU"/>
</dbReference>
<dbReference type="PANTHER" id="PTHR33175:SF2">
    <property type="entry name" value="INTEGRATION HOST FACTOR SUBUNIT ALPHA"/>
    <property type="match status" value="1"/>
</dbReference>
<gene>
    <name evidence="2" type="ORF">BRCON_2624</name>
</gene>
<dbReference type="InterPro" id="IPR010992">
    <property type="entry name" value="IHF-like_DNA-bd_dom_sf"/>
</dbReference>
<evidence type="ECO:0000256" key="1">
    <source>
        <dbReference type="RuleBase" id="RU003939"/>
    </source>
</evidence>
<dbReference type="GO" id="GO:0003677">
    <property type="term" value="F:DNA binding"/>
    <property type="evidence" value="ECO:0007669"/>
    <property type="project" value="InterPro"/>
</dbReference>
<sequence length="104" mass="11894">MIKADIVKRLSDGLKLQEKDALVVVDTILDIMRKIIAEQGRLEIRDFGVFQTKVRKPRIGRNPKNKVEYPIPPRRVVTFKMGKEVKLARLQSPPSPTESEEANN</sequence>
<protein>
    <submittedName>
        <fullName evidence="2">Integration host factor beta subunit</fullName>
    </submittedName>
</protein>
<evidence type="ECO:0000313" key="2">
    <source>
        <dbReference type="EMBL" id="AXA37366.1"/>
    </source>
</evidence>
<dbReference type="KEGG" id="schv:BRCON_2624"/>
<accession>A0A2Z4Y8K9</accession>
<proteinExistence type="inferred from homology"/>
<comment type="similarity">
    <text evidence="1">Belongs to the bacterial histone-like protein family.</text>
</comment>
<evidence type="ECO:0000313" key="3">
    <source>
        <dbReference type="Proteomes" id="UP000262583"/>
    </source>
</evidence>